<accession>A0ABR8E3G2</accession>
<reference evidence="1 2" key="1">
    <citation type="journal article" date="2020" name="ISME J.">
        <title>Comparative genomics reveals insights into cyanobacterial evolution and habitat adaptation.</title>
        <authorList>
            <person name="Chen M.Y."/>
            <person name="Teng W.K."/>
            <person name="Zhao L."/>
            <person name="Hu C.X."/>
            <person name="Zhou Y.K."/>
            <person name="Han B.P."/>
            <person name="Song L.R."/>
            <person name="Shu W.S."/>
        </authorList>
    </citation>
    <scope>NUCLEOTIDE SEQUENCE [LARGE SCALE GENOMIC DNA]</scope>
    <source>
        <strain evidence="1 2">FACHB-838</strain>
    </source>
</reference>
<dbReference type="EMBL" id="JACJSI010000391">
    <property type="protein sequence ID" value="MBD2536121.1"/>
    <property type="molecule type" value="Genomic_DNA"/>
</dbReference>
<dbReference type="RefSeq" id="WP_190946880.1">
    <property type="nucleotide sequence ID" value="NZ_JACJSI010000391.1"/>
</dbReference>
<name>A0ABR8E3G2_9NOSO</name>
<evidence type="ECO:0000313" key="2">
    <source>
        <dbReference type="Proteomes" id="UP000623440"/>
    </source>
</evidence>
<comment type="caution">
    <text evidence="1">The sequence shown here is derived from an EMBL/GenBank/DDBJ whole genome shotgun (WGS) entry which is preliminary data.</text>
</comment>
<protein>
    <submittedName>
        <fullName evidence="1">Uncharacterized protein</fullName>
    </submittedName>
</protein>
<proteinExistence type="predicted"/>
<evidence type="ECO:0000313" key="1">
    <source>
        <dbReference type="EMBL" id="MBD2536121.1"/>
    </source>
</evidence>
<organism evidence="1 2">
    <name type="scientific">Nostoc flagelliforme FACHB-838</name>
    <dbReference type="NCBI Taxonomy" id="2692904"/>
    <lineage>
        <taxon>Bacteria</taxon>
        <taxon>Bacillati</taxon>
        <taxon>Cyanobacteriota</taxon>
        <taxon>Cyanophyceae</taxon>
        <taxon>Nostocales</taxon>
        <taxon>Nostocaceae</taxon>
        <taxon>Nostoc</taxon>
    </lineage>
</organism>
<gene>
    <name evidence="1" type="ORF">H6G97_45130</name>
</gene>
<dbReference type="Proteomes" id="UP000623440">
    <property type="component" value="Unassembled WGS sequence"/>
</dbReference>
<sequence length="84" mass="9627">MTNALGANEADKPESPPEALEIVESFTTALNNFNWRADYFKFCEVLGFTPDSYAEEKYQQFRELVSYLDCFDKEAIAKMIEAGR</sequence>
<keyword evidence="2" id="KW-1185">Reference proteome</keyword>